<organism evidence="4">
    <name type="scientific">Thelazia callipaeda</name>
    <name type="common">Oriental eyeworm</name>
    <name type="synonym">Parasitic nematode</name>
    <dbReference type="NCBI Taxonomy" id="103827"/>
    <lineage>
        <taxon>Eukaryota</taxon>
        <taxon>Metazoa</taxon>
        <taxon>Ecdysozoa</taxon>
        <taxon>Nematoda</taxon>
        <taxon>Chromadorea</taxon>
        <taxon>Rhabditida</taxon>
        <taxon>Spirurina</taxon>
        <taxon>Spiruromorpha</taxon>
        <taxon>Thelazioidea</taxon>
        <taxon>Thelaziidae</taxon>
        <taxon>Thelazia</taxon>
    </lineage>
</organism>
<reference evidence="2 3" key="2">
    <citation type="submission" date="2018-11" db="EMBL/GenBank/DDBJ databases">
        <authorList>
            <consortium name="Pathogen Informatics"/>
        </authorList>
    </citation>
    <scope>NUCLEOTIDE SEQUENCE [LARGE SCALE GENOMIC DNA]</scope>
</reference>
<dbReference type="EMBL" id="UYYF01004556">
    <property type="protein sequence ID" value="VDN05389.1"/>
    <property type="molecule type" value="Genomic_DNA"/>
</dbReference>
<dbReference type="WBParaSite" id="TCLT_0000789701-mRNA-1">
    <property type="protein sequence ID" value="TCLT_0000789701-mRNA-1"/>
    <property type="gene ID" value="TCLT_0000789701"/>
</dbReference>
<dbReference type="Gene3D" id="3.40.390.10">
    <property type="entry name" value="Collagenase (Catalytic Domain)"/>
    <property type="match status" value="1"/>
</dbReference>
<dbReference type="InterPro" id="IPR024079">
    <property type="entry name" value="MetalloPept_cat_dom_sf"/>
</dbReference>
<keyword evidence="3" id="KW-1185">Reference proteome</keyword>
<evidence type="ECO:0000313" key="2">
    <source>
        <dbReference type="EMBL" id="VDN05389.1"/>
    </source>
</evidence>
<dbReference type="GO" id="GO:0006508">
    <property type="term" value="P:proteolysis"/>
    <property type="evidence" value="ECO:0007669"/>
    <property type="project" value="InterPro"/>
</dbReference>
<dbReference type="OMA" id="IFHINRI"/>
<sequence>MDAKPENIWQQQTIPIWISPAYTKSRRTQIGTFLRVIQNATNIRFRSYAKERDVDYISVKIITYGCYGVIGFGRGGERWMNLFEDCLDYAETTLRTIYQVFGFQMIATKNPDKKLLYREFTIGLEFYAYNDVITNSYLHSLNEPSNGTIVIGAESATSMTCHQPNMEINYWTHAYTNLIHSYPYIDLIMFPKYFRNKNVEISEHDRFHLNRIYAEKNMDPIYDLTDSTHAAKYNVEKLLGIPGVFTGVRDLHCEDMLVDCAFMQNNRDHCNLYQEFRFQHLKENELPVCTDDLESVNKGICDPNQRYRCLLPAVQEKCTRSCGYCPEHSQVNCDFIIALNAEYSSDHPSYNYRCQYIRVVPRYKCKADTMIPLNPVTDCMLSCGRASCMKNDIDYNSGYTSIPVMQLYVLPQSLKFPTFGFWRKAEKERETH</sequence>
<name>A0A0N5D4J9_THECL</name>
<accession>A0A0N5D4J9</accession>
<dbReference type="STRING" id="103827.A0A0N5D4J9"/>
<dbReference type="InterPro" id="IPR001506">
    <property type="entry name" value="Peptidase_M12A"/>
</dbReference>
<proteinExistence type="predicted"/>
<dbReference type="OrthoDB" id="5802652at2759"/>
<evidence type="ECO:0000259" key="1">
    <source>
        <dbReference type="Pfam" id="PF01400"/>
    </source>
</evidence>
<gene>
    <name evidence="2" type="ORF">TCLT_LOCUS7886</name>
</gene>
<evidence type="ECO:0000313" key="4">
    <source>
        <dbReference type="WBParaSite" id="TCLT_0000789701-mRNA-1"/>
    </source>
</evidence>
<protein>
    <submittedName>
        <fullName evidence="4">Peptidase M12A domain-containing protein</fullName>
    </submittedName>
</protein>
<feature type="domain" description="Peptidase M12A" evidence="1">
    <location>
        <begin position="9"/>
        <end position="90"/>
    </location>
</feature>
<dbReference type="GO" id="GO:0004222">
    <property type="term" value="F:metalloendopeptidase activity"/>
    <property type="evidence" value="ECO:0007669"/>
    <property type="project" value="InterPro"/>
</dbReference>
<dbReference type="Proteomes" id="UP000276776">
    <property type="component" value="Unassembled WGS sequence"/>
</dbReference>
<dbReference type="Pfam" id="PF01400">
    <property type="entry name" value="Astacin"/>
    <property type="match status" value="1"/>
</dbReference>
<dbReference type="SUPFAM" id="SSF55486">
    <property type="entry name" value="Metalloproteases ('zincins'), catalytic domain"/>
    <property type="match status" value="1"/>
</dbReference>
<evidence type="ECO:0000313" key="3">
    <source>
        <dbReference type="Proteomes" id="UP000276776"/>
    </source>
</evidence>
<dbReference type="AlphaFoldDB" id="A0A0N5D4J9"/>
<reference evidence="4" key="1">
    <citation type="submission" date="2017-02" db="UniProtKB">
        <authorList>
            <consortium name="WormBaseParasite"/>
        </authorList>
    </citation>
    <scope>IDENTIFICATION</scope>
</reference>